<dbReference type="RefSeq" id="WP_135202747.1">
    <property type="nucleotide sequence ID" value="NZ_SPVG01000178.1"/>
</dbReference>
<dbReference type="Gene3D" id="1.10.3210.10">
    <property type="entry name" value="Hypothetical protein af1432"/>
    <property type="match status" value="1"/>
</dbReference>
<dbReference type="PANTHER" id="PTHR33525">
    <property type="match status" value="1"/>
</dbReference>
<dbReference type="Pfam" id="PF08668">
    <property type="entry name" value="HDOD"/>
    <property type="match status" value="1"/>
</dbReference>
<comment type="caution">
    <text evidence="2">The sequence shown here is derived from an EMBL/GenBank/DDBJ whole genome shotgun (WGS) entry which is preliminary data.</text>
</comment>
<dbReference type="AlphaFoldDB" id="A0A4Y9SFQ9"/>
<reference evidence="2 3" key="1">
    <citation type="submission" date="2019-03" db="EMBL/GenBank/DDBJ databases">
        <title>Draft Genome Sequence of Duganella callidus sp. nov., a Novel Duganella Species Isolated from Cultivated Soil.</title>
        <authorList>
            <person name="Raths R."/>
            <person name="Peta V."/>
            <person name="Bucking H."/>
        </authorList>
    </citation>
    <scope>NUCLEOTIDE SEQUENCE [LARGE SCALE GENOMIC DNA]</scope>
    <source>
        <strain evidence="2 3">DN04</strain>
    </source>
</reference>
<evidence type="ECO:0000259" key="1">
    <source>
        <dbReference type="PROSITE" id="PS51833"/>
    </source>
</evidence>
<dbReference type="PROSITE" id="PS51833">
    <property type="entry name" value="HDOD"/>
    <property type="match status" value="1"/>
</dbReference>
<dbReference type="PANTHER" id="PTHR33525:SF6">
    <property type="entry name" value="HDOD DOMAIN-CONTAINING PROTEIN"/>
    <property type="match status" value="1"/>
</dbReference>
<dbReference type="Proteomes" id="UP000297729">
    <property type="component" value="Unassembled WGS sequence"/>
</dbReference>
<gene>
    <name evidence="2" type="ORF">E4L98_17055</name>
</gene>
<protein>
    <submittedName>
        <fullName evidence="2">HDOD domain-containing protein</fullName>
    </submittedName>
</protein>
<proteinExistence type="predicted"/>
<feature type="domain" description="HDOD" evidence="1">
    <location>
        <begin position="13"/>
        <end position="205"/>
    </location>
</feature>
<dbReference type="InterPro" id="IPR013976">
    <property type="entry name" value="HDOD"/>
</dbReference>
<dbReference type="OrthoDB" id="9770715at2"/>
<sequence length="275" mass="29773">MKLDALFQNPTALPTAPKVVEELISSFDKASVSTEEIAKKLSTDPVLSAKLLRLANSAYYHVSRSIGTVEDAVLMLGFVTVRTLVISSGLVSGFKTVPGLDLKQFWKYSLHTAVCAKWIAKKTKENTDLAFTIGMMHAIGQLVLHSAAPEQAMALDKVAGPMDSRRLDAERASLGYTFADVGAELAKRWKFPPTFSETIAAYPEPMHNGELNRLAAVVALAAWRARVAQADLSDEEIEACYPVDLAEELGLDDDALIDDMPPPDELAAGLDELVA</sequence>
<evidence type="ECO:0000313" key="2">
    <source>
        <dbReference type="EMBL" id="TFW18837.1"/>
    </source>
</evidence>
<dbReference type="EMBL" id="SPVG01000178">
    <property type="protein sequence ID" value="TFW18837.1"/>
    <property type="molecule type" value="Genomic_DNA"/>
</dbReference>
<evidence type="ECO:0000313" key="3">
    <source>
        <dbReference type="Proteomes" id="UP000297729"/>
    </source>
</evidence>
<name>A0A4Y9SFQ9_9BURK</name>
<keyword evidence="3" id="KW-1185">Reference proteome</keyword>
<dbReference type="InterPro" id="IPR052340">
    <property type="entry name" value="RNase_Y/CdgJ"/>
</dbReference>
<accession>A0A4Y9SFQ9</accession>
<dbReference type="SUPFAM" id="SSF109604">
    <property type="entry name" value="HD-domain/PDEase-like"/>
    <property type="match status" value="1"/>
</dbReference>
<organism evidence="2 3">
    <name type="scientific">Duganella callida</name>
    <dbReference type="NCBI Taxonomy" id="2561932"/>
    <lineage>
        <taxon>Bacteria</taxon>
        <taxon>Pseudomonadati</taxon>
        <taxon>Pseudomonadota</taxon>
        <taxon>Betaproteobacteria</taxon>
        <taxon>Burkholderiales</taxon>
        <taxon>Oxalobacteraceae</taxon>
        <taxon>Telluria group</taxon>
        <taxon>Duganella</taxon>
    </lineage>
</organism>